<dbReference type="SMART" id="SM00256">
    <property type="entry name" value="FBOX"/>
    <property type="match status" value="1"/>
</dbReference>
<evidence type="ECO:0000313" key="2">
    <source>
        <dbReference type="EMBL" id="KAK1686727.1"/>
    </source>
</evidence>
<comment type="caution">
    <text evidence="2">The sequence shown here is derived from an EMBL/GenBank/DDBJ whole genome shotgun (WGS) entry which is preliminary data.</text>
</comment>
<keyword evidence="3" id="KW-1185">Reference proteome</keyword>
<gene>
    <name evidence="2" type="ORF">QYE76_047575</name>
</gene>
<sequence length="341" mass="39176">MELLPEDLLADILHRLSAHDLAAARCVHISWRAVIDSHRLMQLVPLPLAGIFLSFNDHAFSELLARPVPPSAKVSGKLHQYMPTADPVPVADHCNGLLLLGCAYVANPATRRWATLPFPPPSFPASWNGFPRYDYLVFDPAVSPHYEVVTIPHLPNKGAKMVDTRVDGWEWPPSSMMLPVFSSATNRWEERWFERQGEALGTVAEVRQPWPGDEQYGVYWRGHLYVHHNFIWRFPDYSGQTPPKDRFEWDSDSDDVLDKKDTIEGRYRENITILGFHPHKEVLFLSESMRRGLAYHMNASKLQDLGNMYPTRYDDFADPHRLILLAFPYTPCWTVEFPSNN</sequence>
<dbReference type="AlphaFoldDB" id="A0AAD8TS35"/>
<feature type="domain" description="F-box" evidence="1">
    <location>
        <begin position="1"/>
        <end position="44"/>
    </location>
</feature>
<dbReference type="InterPro" id="IPR036047">
    <property type="entry name" value="F-box-like_dom_sf"/>
</dbReference>
<accession>A0AAD8TS35</accession>
<organism evidence="2 3">
    <name type="scientific">Lolium multiflorum</name>
    <name type="common">Italian ryegrass</name>
    <name type="synonym">Lolium perenne subsp. multiflorum</name>
    <dbReference type="NCBI Taxonomy" id="4521"/>
    <lineage>
        <taxon>Eukaryota</taxon>
        <taxon>Viridiplantae</taxon>
        <taxon>Streptophyta</taxon>
        <taxon>Embryophyta</taxon>
        <taxon>Tracheophyta</taxon>
        <taxon>Spermatophyta</taxon>
        <taxon>Magnoliopsida</taxon>
        <taxon>Liliopsida</taxon>
        <taxon>Poales</taxon>
        <taxon>Poaceae</taxon>
        <taxon>BOP clade</taxon>
        <taxon>Pooideae</taxon>
        <taxon>Poodae</taxon>
        <taxon>Poeae</taxon>
        <taxon>Poeae Chloroplast Group 2 (Poeae type)</taxon>
        <taxon>Loliodinae</taxon>
        <taxon>Loliinae</taxon>
        <taxon>Lolium</taxon>
    </lineage>
</organism>
<dbReference type="PROSITE" id="PS50181">
    <property type="entry name" value="FBOX"/>
    <property type="match status" value="1"/>
</dbReference>
<evidence type="ECO:0000259" key="1">
    <source>
        <dbReference type="PROSITE" id="PS50181"/>
    </source>
</evidence>
<proteinExistence type="predicted"/>
<dbReference type="Proteomes" id="UP001231189">
    <property type="component" value="Unassembled WGS sequence"/>
</dbReference>
<protein>
    <recommendedName>
        <fullName evidence="1">F-box domain-containing protein</fullName>
    </recommendedName>
</protein>
<dbReference type="InterPro" id="IPR001810">
    <property type="entry name" value="F-box_dom"/>
</dbReference>
<reference evidence="2" key="1">
    <citation type="submission" date="2023-07" db="EMBL/GenBank/DDBJ databases">
        <title>A chromosome-level genome assembly of Lolium multiflorum.</title>
        <authorList>
            <person name="Chen Y."/>
            <person name="Copetti D."/>
            <person name="Kolliker R."/>
            <person name="Studer B."/>
        </authorList>
    </citation>
    <scope>NUCLEOTIDE SEQUENCE</scope>
    <source>
        <strain evidence="2">02402/16</strain>
        <tissue evidence="2">Leaf</tissue>
    </source>
</reference>
<dbReference type="PANTHER" id="PTHR34591">
    <property type="entry name" value="OS03G0653100 PROTEIN-RELATED"/>
    <property type="match status" value="1"/>
</dbReference>
<name>A0AAD8TS35_LOLMU</name>
<dbReference type="PANTHER" id="PTHR34591:SF30">
    <property type="entry name" value="OS02G0149500 PROTEIN"/>
    <property type="match status" value="1"/>
</dbReference>
<dbReference type="SUPFAM" id="SSF81383">
    <property type="entry name" value="F-box domain"/>
    <property type="match status" value="1"/>
</dbReference>
<evidence type="ECO:0000313" key="3">
    <source>
        <dbReference type="Proteomes" id="UP001231189"/>
    </source>
</evidence>
<dbReference type="EMBL" id="JAUUTY010000002">
    <property type="protein sequence ID" value="KAK1686727.1"/>
    <property type="molecule type" value="Genomic_DNA"/>
</dbReference>
<dbReference type="Pfam" id="PF00646">
    <property type="entry name" value="F-box"/>
    <property type="match status" value="1"/>
</dbReference>
<dbReference type="Gene3D" id="1.20.1280.50">
    <property type="match status" value="1"/>
</dbReference>